<evidence type="ECO:0000313" key="1">
    <source>
        <dbReference type="EMBL" id="KZT34371.1"/>
    </source>
</evidence>
<evidence type="ECO:0008006" key="3">
    <source>
        <dbReference type="Google" id="ProtNLM"/>
    </source>
</evidence>
<dbReference type="STRING" id="1314776.A0A165ZJT8"/>
<dbReference type="EMBL" id="KV428185">
    <property type="protein sequence ID" value="KZT34371.1"/>
    <property type="molecule type" value="Genomic_DNA"/>
</dbReference>
<proteinExistence type="predicted"/>
<gene>
    <name evidence="1" type="ORF">SISSUDRAFT_1122305</name>
</gene>
<dbReference type="Proteomes" id="UP000076798">
    <property type="component" value="Unassembled WGS sequence"/>
</dbReference>
<sequence length="313" mass="36036">MAFDGLDYRPQTPPNRYPTILDHLTRPQLEVKVSEHANLDGTPTYSRAGYFSWKDIDPEQLHHWTDFSYSNVMDEFGEILETPMVAESSVFYSAQRASSVVRNEGDVEDRLKRFLWTDVQRALDHVFLPHSTLFPGARTPVPIQEFQAAKTHTYLNNKLGTSVPSIAGLKPDRIAVEDSTDVVRLVGDVKVSWKWASSMADGERREKHKYRQGLSQVNCYSNQRWTRYGFILTEKELQCFRRHVDEDGEPVDGALDLATPIPLSAYGREVMTVELGLWYLCMLAADDDEWELMSSTWNKKSRKRIRRSPIFRG</sequence>
<dbReference type="AlphaFoldDB" id="A0A165ZJT8"/>
<name>A0A165ZJT8_9AGAM</name>
<keyword evidence="2" id="KW-1185">Reference proteome</keyword>
<dbReference type="OrthoDB" id="3245315at2759"/>
<accession>A0A165ZJT8</accession>
<reference evidence="1 2" key="1">
    <citation type="journal article" date="2016" name="Mol. Biol. Evol.">
        <title>Comparative Genomics of Early-Diverging Mushroom-Forming Fungi Provides Insights into the Origins of Lignocellulose Decay Capabilities.</title>
        <authorList>
            <person name="Nagy L.G."/>
            <person name="Riley R."/>
            <person name="Tritt A."/>
            <person name="Adam C."/>
            <person name="Daum C."/>
            <person name="Floudas D."/>
            <person name="Sun H."/>
            <person name="Yadav J.S."/>
            <person name="Pangilinan J."/>
            <person name="Larsson K.H."/>
            <person name="Matsuura K."/>
            <person name="Barry K."/>
            <person name="Labutti K."/>
            <person name="Kuo R."/>
            <person name="Ohm R.A."/>
            <person name="Bhattacharya S.S."/>
            <person name="Shirouzu T."/>
            <person name="Yoshinaga Y."/>
            <person name="Martin F.M."/>
            <person name="Grigoriev I.V."/>
            <person name="Hibbett D.S."/>
        </authorList>
    </citation>
    <scope>NUCLEOTIDE SEQUENCE [LARGE SCALE GENOMIC DNA]</scope>
    <source>
        <strain evidence="1 2">HHB10207 ss-3</strain>
    </source>
</reference>
<organism evidence="1 2">
    <name type="scientific">Sistotremastrum suecicum HHB10207 ss-3</name>
    <dbReference type="NCBI Taxonomy" id="1314776"/>
    <lineage>
        <taxon>Eukaryota</taxon>
        <taxon>Fungi</taxon>
        <taxon>Dikarya</taxon>
        <taxon>Basidiomycota</taxon>
        <taxon>Agaricomycotina</taxon>
        <taxon>Agaricomycetes</taxon>
        <taxon>Sistotremastrales</taxon>
        <taxon>Sistotremastraceae</taxon>
        <taxon>Sistotremastrum</taxon>
    </lineage>
</organism>
<evidence type="ECO:0000313" key="2">
    <source>
        <dbReference type="Proteomes" id="UP000076798"/>
    </source>
</evidence>
<protein>
    <recommendedName>
        <fullName evidence="3">Fungal-type protein kinase domain-containing protein</fullName>
    </recommendedName>
</protein>